<reference evidence="5 6" key="1">
    <citation type="submission" date="2020-04" db="EMBL/GenBank/DDBJ databases">
        <title>Draft genome of Leeia sp. IMCC25680.</title>
        <authorList>
            <person name="Song J."/>
            <person name="Cho J.-C."/>
        </authorList>
    </citation>
    <scope>NUCLEOTIDE SEQUENCE [LARGE SCALE GENOMIC DNA]</scope>
    <source>
        <strain evidence="5 6">IMCC25680</strain>
    </source>
</reference>
<feature type="domain" description="Solute-binding protein family 5" evidence="3">
    <location>
        <begin position="160"/>
        <end position="304"/>
    </location>
</feature>
<dbReference type="Proteomes" id="UP000587991">
    <property type="component" value="Unassembled WGS sequence"/>
</dbReference>
<keyword evidence="6" id="KW-1185">Reference proteome</keyword>
<evidence type="ECO:0000313" key="5">
    <source>
        <dbReference type="EMBL" id="NLR76202.1"/>
    </source>
</evidence>
<dbReference type="Gene3D" id="1.10.10.10">
    <property type="entry name" value="Winged helix-like DNA-binding domain superfamily/Winged helix DNA-binding domain"/>
    <property type="match status" value="1"/>
</dbReference>
<dbReference type="InterPro" id="IPR025370">
    <property type="entry name" value="SgrR_HTH_N"/>
</dbReference>
<feature type="domain" description="Transcriptional regulator SgrR N-terminal HTH" evidence="4">
    <location>
        <begin position="3"/>
        <end position="95"/>
    </location>
</feature>
<dbReference type="PANTHER" id="PTHR30290:SF72">
    <property type="entry name" value="HTH-TYPE TRANSCRIPTIONAL REGULATOR SGRR"/>
    <property type="match status" value="1"/>
</dbReference>
<dbReference type="EMBL" id="JABAIM010000003">
    <property type="protein sequence ID" value="NLR76202.1"/>
    <property type="molecule type" value="Genomic_DNA"/>
</dbReference>
<organism evidence="5 6">
    <name type="scientific">Leeia aquatica</name>
    <dbReference type="NCBI Taxonomy" id="2725557"/>
    <lineage>
        <taxon>Bacteria</taxon>
        <taxon>Pseudomonadati</taxon>
        <taxon>Pseudomonadota</taxon>
        <taxon>Betaproteobacteria</taxon>
        <taxon>Neisseriales</taxon>
        <taxon>Leeiaceae</taxon>
        <taxon>Leeia</taxon>
    </lineage>
</organism>
<dbReference type="Gene3D" id="3.40.190.10">
    <property type="entry name" value="Periplasmic binding protein-like II"/>
    <property type="match status" value="1"/>
</dbReference>
<dbReference type="PANTHER" id="PTHR30290">
    <property type="entry name" value="PERIPLASMIC BINDING COMPONENT OF ABC TRANSPORTER"/>
    <property type="match status" value="1"/>
</dbReference>
<sequence length="557" mass="63372">MSLARYFQKLYQTYGEQPVQPGLPELAAQLCVSERHARQLLGRMQGEGWLTWQAGRGRGVRSTLQLHGKALQQLEQELQQLLQQGALSQVLQRLPAAERQQWLDSLPRLLAQHDAGSRLRIPLPRALKSLDPLTVAFWLEANLVRQLFDRLLEVDPQRGLVGSLAHHWEAQQQGQCWRFWLRPRLQFHDGSVLDSTAVMETLLRLRDEPGPAQWQYRHLRRVVCHDALGFSCELERPDWLWPHCLANGPASIVPRRRRRHFGELPVGSGPWRLLQRHPGRLLLQAMPYHHRGAPLLEQIELWILDLPDYPAPYDLVWQQEEGQPVHSEGLHWPEGCHYLILGEPDDNQRQQLAALLSHPPLVADDEVWRRPAHHLLASWPPMEGTPAGRISRPPAQVLTLQHFGVPQASVLLPRIRQRLSMAGITLTVLQRNAALLQEGTGFPRADLTLQGEILSEDTIFSLYEWLGGNIIEHLPPLRQQALWRALARIQAMPGQAEQLAGFQQEASHLIQEGWLLPLSHEANCLHPAPWLAGAKPGNNGWVDFSKLWVRGDSTQPS</sequence>
<dbReference type="GO" id="GO:0003677">
    <property type="term" value="F:DNA binding"/>
    <property type="evidence" value="ECO:0007669"/>
    <property type="project" value="UniProtKB-KW"/>
</dbReference>
<dbReference type="InterPro" id="IPR036388">
    <property type="entry name" value="WH-like_DNA-bd_sf"/>
</dbReference>
<accession>A0A847SJV9</accession>
<evidence type="ECO:0000313" key="6">
    <source>
        <dbReference type="Proteomes" id="UP000587991"/>
    </source>
</evidence>
<dbReference type="Pfam" id="PF12793">
    <property type="entry name" value="SgrR_N"/>
    <property type="match status" value="1"/>
</dbReference>
<evidence type="ECO:0000256" key="1">
    <source>
        <dbReference type="ARBA" id="ARBA00023125"/>
    </source>
</evidence>
<comment type="caution">
    <text evidence="5">The sequence shown here is derived from an EMBL/GenBank/DDBJ whole genome shotgun (WGS) entry which is preliminary data.</text>
</comment>
<dbReference type="InterPro" id="IPR039424">
    <property type="entry name" value="SBP_5"/>
</dbReference>
<dbReference type="RefSeq" id="WP_168877871.1">
    <property type="nucleotide sequence ID" value="NZ_JABAIM010000003.1"/>
</dbReference>
<dbReference type="InterPro" id="IPR036390">
    <property type="entry name" value="WH_DNA-bd_sf"/>
</dbReference>
<dbReference type="AlphaFoldDB" id="A0A847SJV9"/>
<dbReference type="Pfam" id="PF00496">
    <property type="entry name" value="SBP_bac_5"/>
    <property type="match status" value="1"/>
</dbReference>
<evidence type="ECO:0000259" key="3">
    <source>
        <dbReference type="Pfam" id="PF00496"/>
    </source>
</evidence>
<dbReference type="SUPFAM" id="SSF53850">
    <property type="entry name" value="Periplasmic binding protein-like II"/>
    <property type="match status" value="1"/>
</dbReference>
<evidence type="ECO:0000259" key="4">
    <source>
        <dbReference type="Pfam" id="PF12793"/>
    </source>
</evidence>
<keyword evidence="2" id="KW-0175">Coiled coil</keyword>
<proteinExistence type="predicted"/>
<dbReference type="InterPro" id="IPR000914">
    <property type="entry name" value="SBP_5_dom"/>
</dbReference>
<feature type="coiled-coil region" evidence="2">
    <location>
        <begin position="64"/>
        <end position="91"/>
    </location>
</feature>
<dbReference type="GO" id="GO:0015833">
    <property type="term" value="P:peptide transport"/>
    <property type="evidence" value="ECO:0007669"/>
    <property type="project" value="TreeGrafter"/>
</dbReference>
<evidence type="ECO:0000256" key="2">
    <source>
        <dbReference type="SAM" id="Coils"/>
    </source>
</evidence>
<name>A0A847SJV9_9NEIS</name>
<keyword evidence="1" id="KW-0238">DNA-binding</keyword>
<dbReference type="SUPFAM" id="SSF46785">
    <property type="entry name" value="Winged helix' DNA-binding domain"/>
    <property type="match status" value="1"/>
</dbReference>
<gene>
    <name evidence="5" type="ORF">HF682_13640</name>
</gene>
<dbReference type="GO" id="GO:1904680">
    <property type="term" value="F:peptide transmembrane transporter activity"/>
    <property type="evidence" value="ECO:0007669"/>
    <property type="project" value="TreeGrafter"/>
</dbReference>
<evidence type="ECO:0008006" key="7">
    <source>
        <dbReference type="Google" id="ProtNLM"/>
    </source>
</evidence>
<protein>
    <recommendedName>
        <fullName evidence="7">SgrR family transcriptional regulator</fullName>
    </recommendedName>
</protein>